<protein>
    <recommendedName>
        <fullName evidence="3">Type 1 fimbrial protein</fullName>
    </recommendedName>
</protein>
<reference evidence="1 2" key="1">
    <citation type="submission" date="2023-11" db="EMBL/GenBank/DDBJ databases">
        <title>Draft genomes analysis of Pseudomonas asiatica isolated from milk, feces and farm soil of cows suffering from clinical mastitis.</title>
        <authorList>
            <person name="Rahman T."/>
            <person name="Das Z.C."/>
            <person name="Hoque M.N."/>
        </authorList>
    </citation>
    <scope>NUCLEOTIDE SEQUENCE [LARGE SCALE GENOMIC DNA]</scope>
    <source>
        <strain evidence="1 2">2F2</strain>
    </source>
</reference>
<accession>A0ABU5L2U0</accession>
<dbReference type="Proteomes" id="UP001292116">
    <property type="component" value="Unassembled WGS sequence"/>
</dbReference>
<dbReference type="Gene3D" id="2.60.40.1090">
    <property type="entry name" value="Fimbrial-type adhesion domain"/>
    <property type="match status" value="1"/>
</dbReference>
<dbReference type="EMBL" id="JAXUBM010000025">
    <property type="protein sequence ID" value="MDZ5740469.1"/>
    <property type="molecule type" value="Genomic_DNA"/>
</dbReference>
<evidence type="ECO:0000313" key="2">
    <source>
        <dbReference type="Proteomes" id="UP001292116"/>
    </source>
</evidence>
<gene>
    <name evidence="1" type="ORF">SOW75_20000</name>
</gene>
<organism evidence="1 2">
    <name type="scientific">Pseudomonas asiatica</name>
    <dbReference type="NCBI Taxonomy" id="2219225"/>
    <lineage>
        <taxon>Bacteria</taxon>
        <taxon>Pseudomonadati</taxon>
        <taxon>Pseudomonadota</taxon>
        <taxon>Gammaproteobacteria</taxon>
        <taxon>Pseudomonadales</taxon>
        <taxon>Pseudomonadaceae</taxon>
        <taxon>Pseudomonas</taxon>
    </lineage>
</organism>
<evidence type="ECO:0000313" key="1">
    <source>
        <dbReference type="EMBL" id="MDZ5740469.1"/>
    </source>
</evidence>
<keyword evidence="2" id="KW-1185">Reference proteome</keyword>
<comment type="caution">
    <text evidence="1">The sequence shown here is derived from an EMBL/GenBank/DDBJ whole genome shotgun (WGS) entry which is preliminary data.</text>
</comment>
<dbReference type="RefSeq" id="WP_322500158.1">
    <property type="nucleotide sequence ID" value="NZ_JAXUBM010000025.1"/>
</dbReference>
<proteinExistence type="predicted"/>
<dbReference type="InterPro" id="IPR036937">
    <property type="entry name" value="Adhesion_dom_fimbrial_sf"/>
</dbReference>
<sequence length="48" mass="5463">MPLQAEVRMKPVEINITRLDFFARYYQSSPIVKPGLAEGALSFTVSYK</sequence>
<evidence type="ECO:0008006" key="3">
    <source>
        <dbReference type="Google" id="ProtNLM"/>
    </source>
</evidence>
<name>A0ABU5L2U0_9PSED</name>